<organism evidence="8 9">
    <name type="scientific">Methylobacterium goesingense</name>
    <dbReference type="NCBI Taxonomy" id="243690"/>
    <lineage>
        <taxon>Bacteria</taxon>
        <taxon>Pseudomonadati</taxon>
        <taxon>Pseudomonadota</taxon>
        <taxon>Alphaproteobacteria</taxon>
        <taxon>Hyphomicrobiales</taxon>
        <taxon>Methylobacteriaceae</taxon>
        <taxon>Methylobacterium</taxon>
    </lineage>
</organism>
<dbReference type="SUPFAM" id="SSF55424">
    <property type="entry name" value="FAD/NAD-linked reductases, dimerisation (C-terminal) domain"/>
    <property type="match status" value="1"/>
</dbReference>
<dbReference type="Pfam" id="PF14759">
    <property type="entry name" value="Reductase_C"/>
    <property type="match status" value="1"/>
</dbReference>
<dbReference type="PRINTS" id="PR00411">
    <property type="entry name" value="PNDRDTASEI"/>
</dbReference>
<feature type="compositionally biased region" description="Low complexity" evidence="5">
    <location>
        <begin position="417"/>
        <end position="430"/>
    </location>
</feature>
<keyword evidence="3" id="KW-0274">FAD</keyword>
<dbReference type="Pfam" id="PF07992">
    <property type="entry name" value="Pyr_redox_2"/>
    <property type="match status" value="1"/>
</dbReference>
<dbReference type="InterPro" id="IPR028202">
    <property type="entry name" value="Reductase_C"/>
</dbReference>
<dbReference type="RefSeq" id="WP_354466289.1">
    <property type="nucleotide sequence ID" value="NZ_JBEPMM010000032.1"/>
</dbReference>
<evidence type="ECO:0000313" key="8">
    <source>
        <dbReference type="EMBL" id="MET3695567.1"/>
    </source>
</evidence>
<keyword evidence="2" id="KW-0285">Flavoprotein</keyword>
<dbReference type="EMBL" id="JBEPMM010000032">
    <property type="protein sequence ID" value="MET3695567.1"/>
    <property type="molecule type" value="Genomic_DNA"/>
</dbReference>
<dbReference type="PANTHER" id="PTHR43557:SF2">
    <property type="entry name" value="RIESKE DOMAIN-CONTAINING PROTEIN-RELATED"/>
    <property type="match status" value="1"/>
</dbReference>
<comment type="caution">
    <text evidence="8">The sequence shown here is derived from an EMBL/GenBank/DDBJ whole genome shotgun (WGS) entry which is preliminary data.</text>
</comment>
<dbReference type="Gene3D" id="3.30.390.30">
    <property type="match status" value="1"/>
</dbReference>
<dbReference type="InterPro" id="IPR036188">
    <property type="entry name" value="FAD/NAD-bd_sf"/>
</dbReference>
<evidence type="ECO:0000256" key="1">
    <source>
        <dbReference type="ARBA" id="ARBA00001974"/>
    </source>
</evidence>
<dbReference type="InterPro" id="IPR050446">
    <property type="entry name" value="FAD-oxidoreductase/Apoptosis"/>
</dbReference>
<evidence type="ECO:0000259" key="7">
    <source>
        <dbReference type="Pfam" id="PF14759"/>
    </source>
</evidence>
<dbReference type="PRINTS" id="PR00368">
    <property type="entry name" value="FADPNR"/>
</dbReference>
<dbReference type="PANTHER" id="PTHR43557">
    <property type="entry name" value="APOPTOSIS-INDUCING FACTOR 1"/>
    <property type="match status" value="1"/>
</dbReference>
<feature type="domain" description="Reductase C-terminal" evidence="7">
    <location>
        <begin position="334"/>
        <end position="404"/>
    </location>
</feature>
<evidence type="ECO:0000256" key="2">
    <source>
        <dbReference type="ARBA" id="ARBA00022630"/>
    </source>
</evidence>
<keyword evidence="9" id="KW-1185">Reference proteome</keyword>
<dbReference type="InterPro" id="IPR023753">
    <property type="entry name" value="FAD/NAD-binding_dom"/>
</dbReference>
<comment type="cofactor">
    <cofactor evidence="1">
        <name>FAD</name>
        <dbReference type="ChEBI" id="CHEBI:57692"/>
    </cofactor>
</comment>
<evidence type="ECO:0000256" key="3">
    <source>
        <dbReference type="ARBA" id="ARBA00022827"/>
    </source>
</evidence>
<feature type="compositionally biased region" description="Basic and acidic residues" evidence="5">
    <location>
        <begin position="431"/>
        <end position="440"/>
    </location>
</feature>
<gene>
    <name evidence="8" type="ORF">ABID43_005136</name>
</gene>
<accession>A0ABV2LCK7</accession>
<name>A0ABV2LCK7_9HYPH</name>
<dbReference type="InterPro" id="IPR016156">
    <property type="entry name" value="FAD/NAD-linked_Rdtase_dimer_sf"/>
</dbReference>
<sequence>MIDPESRVVIVGASLAGLRGAESLRRSGFAGSLTIVGAEPHRPYDRPPLSKAVLTGAVAPDATGLPNLVALDADWRLGAPAVGLDRTKRIVTREGGETIAYDRLLIATGASARAWPDAAEGRLAGVHTLRSRDDAEALRRDLAARPAQVLVIGGGFIGCEVAAACRDLDLPVTLVETGPTLLASVLGAHLGAVVQTLHETRGVTIRCSAKVEALEDDGTGRVRRARLADGSAVPADLVVVALGAVRNTGWLAGSGLAFDEGGLDCDAQGYVLDEDEQPDTRIAAAGDVARFPHPLYPGHRIALEHWGHAVAQGEHAGRLLAGCETARYADVPAFWSSQGGITIKSVGLTKGADGVVIARGDPKEGRFVAVYGQEGRCIAALSFDSARWLPAYADKVAAGAPFPPEPGGVDAGPLRVFAPGFPDPSGSGPDDPARAGKDES</sequence>
<feature type="region of interest" description="Disordered" evidence="5">
    <location>
        <begin position="402"/>
        <end position="440"/>
    </location>
</feature>
<reference evidence="8 9" key="1">
    <citation type="submission" date="2024-06" db="EMBL/GenBank/DDBJ databases">
        <title>Genomic Encyclopedia of Type Strains, Phase IV (KMG-IV): sequencing the most valuable type-strain genomes for metagenomic binning, comparative biology and taxonomic classification.</title>
        <authorList>
            <person name="Goeker M."/>
        </authorList>
    </citation>
    <scope>NUCLEOTIDE SEQUENCE [LARGE SCALE GENOMIC DNA]</scope>
    <source>
        <strain evidence="8 9">DSM 21331</strain>
    </source>
</reference>
<evidence type="ECO:0000313" key="9">
    <source>
        <dbReference type="Proteomes" id="UP001549145"/>
    </source>
</evidence>
<evidence type="ECO:0000259" key="6">
    <source>
        <dbReference type="Pfam" id="PF07992"/>
    </source>
</evidence>
<feature type="domain" description="FAD/NAD(P)-binding" evidence="6">
    <location>
        <begin position="7"/>
        <end position="313"/>
    </location>
</feature>
<dbReference type="Gene3D" id="3.50.50.60">
    <property type="entry name" value="FAD/NAD(P)-binding domain"/>
    <property type="match status" value="2"/>
</dbReference>
<proteinExistence type="predicted"/>
<protein>
    <submittedName>
        <fullName evidence="8">NADPH-dependent 2,4-dienoyl-CoA reductase/sulfur reductase-like enzyme</fullName>
    </submittedName>
</protein>
<evidence type="ECO:0000256" key="4">
    <source>
        <dbReference type="ARBA" id="ARBA00023002"/>
    </source>
</evidence>
<evidence type="ECO:0000256" key="5">
    <source>
        <dbReference type="SAM" id="MobiDB-lite"/>
    </source>
</evidence>
<keyword evidence="4" id="KW-0560">Oxidoreductase</keyword>
<dbReference type="Proteomes" id="UP001549145">
    <property type="component" value="Unassembled WGS sequence"/>
</dbReference>
<dbReference type="SUPFAM" id="SSF51905">
    <property type="entry name" value="FAD/NAD(P)-binding domain"/>
    <property type="match status" value="1"/>
</dbReference>